<dbReference type="InterPro" id="IPR050107">
    <property type="entry name" value="ABC_carbohydrate_import_ATPase"/>
</dbReference>
<evidence type="ECO:0000256" key="3">
    <source>
        <dbReference type="ARBA" id="ARBA00022597"/>
    </source>
</evidence>
<keyword evidence="11" id="KW-1185">Reference proteome</keyword>
<keyword evidence="8" id="KW-0472">Membrane</keyword>
<organism evidence="10 11">
    <name type="scientific">Carboxydichorda subterranea</name>
    <dbReference type="NCBI Taxonomy" id="3109565"/>
    <lineage>
        <taxon>Bacteria</taxon>
        <taxon>Bacillati</taxon>
        <taxon>Bacillota</taxon>
        <taxon>Limnochordia</taxon>
        <taxon>Limnochordales</taxon>
        <taxon>Geochordaceae</taxon>
        <taxon>Carboxydichorda</taxon>
    </lineage>
</organism>
<keyword evidence="2" id="KW-1003">Cell membrane</keyword>
<dbReference type="SUPFAM" id="SSF52540">
    <property type="entry name" value="P-loop containing nucleoside triphosphate hydrolases"/>
    <property type="match status" value="2"/>
</dbReference>
<protein>
    <submittedName>
        <fullName evidence="10">Sugar ABC transporter ATP-binding protein</fullName>
    </submittedName>
</protein>
<dbReference type="Pfam" id="PF00005">
    <property type="entry name" value="ABC_tran"/>
    <property type="match status" value="2"/>
</dbReference>
<evidence type="ECO:0000313" key="11">
    <source>
        <dbReference type="Proteomes" id="UP001332192"/>
    </source>
</evidence>
<dbReference type="Proteomes" id="UP001332192">
    <property type="component" value="Chromosome"/>
</dbReference>
<keyword evidence="1" id="KW-0813">Transport</keyword>
<dbReference type="CDD" id="cd03215">
    <property type="entry name" value="ABC_Carb_Monos_II"/>
    <property type="match status" value="1"/>
</dbReference>
<reference evidence="10 11" key="1">
    <citation type="journal article" date="2024" name="Front. Microbiol.">
        <title>Novel thermophilic genera Geochorda gen. nov. and Carboxydochorda gen. nov. from the deep terrestrial subsurface reveal the ecophysiological diversity in the class Limnochordia.</title>
        <authorList>
            <person name="Karnachuk O.V."/>
            <person name="Lukina A.P."/>
            <person name="Avakyan M.R."/>
            <person name="Kadnikov V.V."/>
            <person name="Begmatov S."/>
            <person name="Beletsky A.V."/>
            <person name="Vlasova K.G."/>
            <person name="Novikov A.A."/>
            <person name="Shcherbakova V.A."/>
            <person name="Mardanov A.V."/>
            <person name="Ravin N.V."/>
        </authorList>
    </citation>
    <scope>NUCLEOTIDE SEQUENCE [LARGE SCALE GENOMIC DNA]</scope>
    <source>
        <strain evidence="10 11">L945</strain>
    </source>
</reference>
<dbReference type="GO" id="GO:0005524">
    <property type="term" value="F:ATP binding"/>
    <property type="evidence" value="ECO:0007669"/>
    <property type="project" value="UniProtKB-KW"/>
</dbReference>
<dbReference type="SMART" id="SM00382">
    <property type="entry name" value="AAA"/>
    <property type="match status" value="2"/>
</dbReference>
<keyword evidence="6 10" id="KW-0067">ATP-binding</keyword>
<name>A0ABZ1BWV5_9FIRM</name>
<keyword evidence="7" id="KW-1278">Translocase</keyword>
<keyword evidence="3" id="KW-0762">Sugar transport</keyword>
<evidence type="ECO:0000256" key="8">
    <source>
        <dbReference type="ARBA" id="ARBA00023136"/>
    </source>
</evidence>
<gene>
    <name evidence="10" type="ORF">U7230_14600</name>
</gene>
<keyword evidence="4" id="KW-0677">Repeat</keyword>
<dbReference type="PROSITE" id="PS50893">
    <property type="entry name" value="ABC_TRANSPORTER_2"/>
    <property type="match status" value="2"/>
</dbReference>
<evidence type="ECO:0000256" key="5">
    <source>
        <dbReference type="ARBA" id="ARBA00022741"/>
    </source>
</evidence>
<evidence type="ECO:0000259" key="9">
    <source>
        <dbReference type="PROSITE" id="PS50893"/>
    </source>
</evidence>
<dbReference type="PANTHER" id="PTHR43790">
    <property type="entry name" value="CARBOHYDRATE TRANSPORT ATP-BINDING PROTEIN MG119-RELATED"/>
    <property type="match status" value="1"/>
</dbReference>
<evidence type="ECO:0000313" key="10">
    <source>
        <dbReference type="EMBL" id="WRP17290.1"/>
    </source>
</evidence>
<feature type="domain" description="ABC transporter" evidence="9">
    <location>
        <begin position="256"/>
        <end position="499"/>
    </location>
</feature>
<dbReference type="InterPro" id="IPR027417">
    <property type="entry name" value="P-loop_NTPase"/>
</dbReference>
<proteinExistence type="predicted"/>
<evidence type="ECO:0000256" key="1">
    <source>
        <dbReference type="ARBA" id="ARBA00022448"/>
    </source>
</evidence>
<dbReference type="RefSeq" id="WP_324716561.1">
    <property type="nucleotide sequence ID" value="NZ_CP141615.1"/>
</dbReference>
<keyword evidence="5" id="KW-0547">Nucleotide-binding</keyword>
<evidence type="ECO:0000256" key="4">
    <source>
        <dbReference type="ARBA" id="ARBA00022737"/>
    </source>
</evidence>
<dbReference type="PANTHER" id="PTHR43790:SF1">
    <property type="entry name" value="XYLOSE IMPORT ATP-BINDING PROTEIN XYLG"/>
    <property type="match status" value="1"/>
</dbReference>
<evidence type="ECO:0000256" key="6">
    <source>
        <dbReference type="ARBA" id="ARBA00022840"/>
    </source>
</evidence>
<dbReference type="InterPro" id="IPR017871">
    <property type="entry name" value="ABC_transporter-like_CS"/>
</dbReference>
<sequence>MTGEVLLEARNIYKSFAGVQALRGVNLTIRRGEIRCLVGENGCGKSTLIKIVAGVYDPDSGVILINGRAYKRLTPIGAVHEGIQVIYQDFSLFPNLTAAENIALNRQLSEGRRLVNWKEIHRIAREAIERIGVEIDLTANVEDLSVASKQLIAITRALLQDARLIIMDEPTTALTRKEVSALFRVVKDLQEKGISVLFVSHKLNEVLEIADRVTVMRNGQVVADGEASEFDWAKLAYHMTGREIRETAFRAPSSARRGHSLLRVEGLGQRGSFADVSFALYPGEVLGITGLLGSGRTELAMALFGLRPPDRGKVYIDEKPVTIRNVQDAIQNGIGYVPEDRLTQGLFLVQPIAKNVVASVVDRLTNRWRLLDTRRAGAEVETWLANLRVMTPSALLPVQSLSGGNQQRIVLAKWLATEPRILILNGPTVGVDVGSKADIHATIFKLAERGIGVLIISDDIPELLHTCGRILVMRRGRIVEELESSRVSENELAQTLTGA</sequence>
<dbReference type="InterPro" id="IPR003439">
    <property type="entry name" value="ABC_transporter-like_ATP-bd"/>
</dbReference>
<evidence type="ECO:0000256" key="7">
    <source>
        <dbReference type="ARBA" id="ARBA00022967"/>
    </source>
</evidence>
<accession>A0ABZ1BWV5</accession>
<dbReference type="InterPro" id="IPR003593">
    <property type="entry name" value="AAA+_ATPase"/>
</dbReference>
<dbReference type="EMBL" id="CP141615">
    <property type="protein sequence ID" value="WRP17290.1"/>
    <property type="molecule type" value="Genomic_DNA"/>
</dbReference>
<dbReference type="PROSITE" id="PS00211">
    <property type="entry name" value="ABC_TRANSPORTER_1"/>
    <property type="match status" value="1"/>
</dbReference>
<feature type="domain" description="ABC transporter" evidence="9">
    <location>
        <begin position="7"/>
        <end position="243"/>
    </location>
</feature>
<evidence type="ECO:0000256" key="2">
    <source>
        <dbReference type="ARBA" id="ARBA00022475"/>
    </source>
</evidence>
<dbReference type="CDD" id="cd03216">
    <property type="entry name" value="ABC_Carb_Monos_I"/>
    <property type="match status" value="1"/>
</dbReference>
<dbReference type="Gene3D" id="3.40.50.300">
    <property type="entry name" value="P-loop containing nucleotide triphosphate hydrolases"/>
    <property type="match status" value="2"/>
</dbReference>